<comment type="subcellular location">
    <subcellularLocation>
        <location evidence="1">Cell membrane</location>
        <topology evidence="1">Multi-pass membrane protein</topology>
    </subcellularLocation>
</comment>
<feature type="transmembrane region" description="Helical" evidence="6">
    <location>
        <begin position="64"/>
        <end position="85"/>
    </location>
</feature>
<dbReference type="OrthoDB" id="5187110at2"/>
<keyword evidence="3 6" id="KW-0812">Transmembrane</keyword>
<dbReference type="InterPro" id="IPR010432">
    <property type="entry name" value="RDD"/>
</dbReference>
<feature type="domain" description="RDD" evidence="7">
    <location>
        <begin position="28"/>
        <end position="130"/>
    </location>
</feature>
<dbReference type="EMBL" id="PVZF01000002">
    <property type="protein sequence ID" value="PRY17435.1"/>
    <property type="molecule type" value="Genomic_DNA"/>
</dbReference>
<comment type="caution">
    <text evidence="8">The sequence shown here is derived from an EMBL/GenBank/DDBJ whole genome shotgun (WGS) entry which is preliminary data.</text>
</comment>
<proteinExistence type="predicted"/>
<evidence type="ECO:0000313" key="9">
    <source>
        <dbReference type="Proteomes" id="UP000238083"/>
    </source>
</evidence>
<evidence type="ECO:0000259" key="7">
    <source>
        <dbReference type="Pfam" id="PF06271"/>
    </source>
</evidence>
<dbReference type="InterPro" id="IPR016795">
    <property type="entry name" value="UCP021697"/>
</dbReference>
<feature type="transmembrane region" description="Helical" evidence="6">
    <location>
        <begin position="34"/>
        <end position="52"/>
    </location>
</feature>
<dbReference type="AlphaFoldDB" id="A0A2T0R8F4"/>
<gene>
    <name evidence="8" type="ORF">CLV37_102398</name>
</gene>
<keyword evidence="9" id="KW-1185">Reference proteome</keyword>
<accession>A0A2T0R8F4</accession>
<dbReference type="PIRSF" id="PIRSF021697">
    <property type="entry name" value="UCP021697"/>
    <property type="match status" value="1"/>
</dbReference>
<evidence type="ECO:0000256" key="5">
    <source>
        <dbReference type="ARBA" id="ARBA00023136"/>
    </source>
</evidence>
<organism evidence="8 9">
    <name type="scientific">Kineococcus rhizosphaerae</name>
    <dbReference type="NCBI Taxonomy" id="559628"/>
    <lineage>
        <taxon>Bacteria</taxon>
        <taxon>Bacillati</taxon>
        <taxon>Actinomycetota</taxon>
        <taxon>Actinomycetes</taxon>
        <taxon>Kineosporiales</taxon>
        <taxon>Kineosporiaceae</taxon>
        <taxon>Kineococcus</taxon>
    </lineage>
</organism>
<dbReference type="PANTHER" id="PTHR36115:SF6">
    <property type="entry name" value="PROLINE-RICH ANTIGEN HOMOLOG"/>
    <property type="match status" value="1"/>
</dbReference>
<keyword evidence="5 6" id="KW-0472">Membrane</keyword>
<feature type="transmembrane region" description="Helical" evidence="6">
    <location>
        <begin position="97"/>
        <end position="118"/>
    </location>
</feature>
<evidence type="ECO:0000256" key="4">
    <source>
        <dbReference type="ARBA" id="ARBA00022989"/>
    </source>
</evidence>
<keyword evidence="4 6" id="KW-1133">Transmembrane helix</keyword>
<sequence>MADRTSATPDPAPGVRLGLPATGRGAVASWGRRFLGLLVDWGIATLVGRAFLDGLGRETAPLVVFFVMQVLLVSTIGTSIGHAVTGIAVRRLDGRPVGFALGTARAILLLLVVPPVVYDHDRRGLHDRAAQTVVVRR</sequence>
<keyword evidence="2" id="KW-1003">Cell membrane</keyword>
<dbReference type="Pfam" id="PF06271">
    <property type="entry name" value="RDD"/>
    <property type="match status" value="1"/>
</dbReference>
<dbReference type="Proteomes" id="UP000238083">
    <property type="component" value="Unassembled WGS sequence"/>
</dbReference>
<protein>
    <submittedName>
        <fullName evidence="8">RDD family protein</fullName>
    </submittedName>
</protein>
<evidence type="ECO:0000256" key="6">
    <source>
        <dbReference type="SAM" id="Phobius"/>
    </source>
</evidence>
<evidence type="ECO:0000313" key="8">
    <source>
        <dbReference type="EMBL" id="PRY17435.1"/>
    </source>
</evidence>
<dbReference type="PANTHER" id="PTHR36115">
    <property type="entry name" value="PROLINE-RICH ANTIGEN HOMOLOG-RELATED"/>
    <property type="match status" value="1"/>
</dbReference>
<evidence type="ECO:0000256" key="1">
    <source>
        <dbReference type="ARBA" id="ARBA00004651"/>
    </source>
</evidence>
<dbReference type="GO" id="GO:0005886">
    <property type="term" value="C:plasma membrane"/>
    <property type="evidence" value="ECO:0007669"/>
    <property type="project" value="UniProtKB-SubCell"/>
</dbReference>
<name>A0A2T0R8F4_9ACTN</name>
<reference evidence="8 9" key="1">
    <citation type="submission" date="2018-03" db="EMBL/GenBank/DDBJ databases">
        <title>Genomic Encyclopedia of Archaeal and Bacterial Type Strains, Phase II (KMG-II): from individual species to whole genera.</title>
        <authorList>
            <person name="Goeker M."/>
        </authorList>
    </citation>
    <scope>NUCLEOTIDE SEQUENCE [LARGE SCALE GENOMIC DNA]</scope>
    <source>
        <strain evidence="8 9">DSM 19711</strain>
    </source>
</reference>
<evidence type="ECO:0000256" key="2">
    <source>
        <dbReference type="ARBA" id="ARBA00022475"/>
    </source>
</evidence>
<evidence type="ECO:0000256" key="3">
    <source>
        <dbReference type="ARBA" id="ARBA00022692"/>
    </source>
</evidence>
<dbReference type="InterPro" id="IPR051791">
    <property type="entry name" value="Pra-immunoreactive"/>
</dbReference>
<dbReference type="RefSeq" id="WP_106208203.1">
    <property type="nucleotide sequence ID" value="NZ_PVZF01000002.1"/>
</dbReference>